<dbReference type="Pfam" id="PF00076">
    <property type="entry name" value="RRM_1"/>
    <property type="match status" value="1"/>
</dbReference>
<evidence type="ECO:0000256" key="6">
    <source>
        <dbReference type="SAM" id="MobiDB-lite"/>
    </source>
</evidence>
<evidence type="ECO:0000313" key="9">
    <source>
        <dbReference type="EMBL" id="EDK45595.1"/>
    </source>
</evidence>
<dbReference type="OrthoDB" id="79367at2759"/>
<evidence type="ECO:0000256" key="4">
    <source>
        <dbReference type="ARBA" id="ARBA00023242"/>
    </source>
</evidence>
<dbReference type="GO" id="GO:0032991">
    <property type="term" value="C:protein-containing complex"/>
    <property type="evidence" value="ECO:0007669"/>
    <property type="project" value="UniProtKB-ARBA"/>
</dbReference>
<evidence type="ECO:0000256" key="2">
    <source>
        <dbReference type="ARBA" id="ARBA00022553"/>
    </source>
</evidence>
<proteinExistence type="predicted"/>
<feature type="domain" description="RRM" evidence="7">
    <location>
        <begin position="476"/>
        <end position="546"/>
    </location>
</feature>
<dbReference type="GO" id="GO:0003723">
    <property type="term" value="F:RNA binding"/>
    <property type="evidence" value="ECO:0007669"/>
    <property type="project" value="UniProtKB-UniRule"/>
</dbReference>
<dbReference type="FunFam" id="3.30.70.330:FF:000397">
    <property type="entry name" value="RNA binding protein Nrd1"/>
    <property type="match status" value="1"/>
</dbReference>
<dbReference type="HOGENOM" id="CLU_016577_1_0_1"/>
<feature type="region of interest" description="Disordered" evidence="6">
    <location>
        <begin position="145"/>
        <end position="179"/>
    </location>
</feature>
<dbReference type="InterPro" id="IPR008942">
    <property type="entry name" value="ENTH_VHS"/>
</dbReference>
<feature type="domain" description="CID" evidence="8">
    <location>
        <begin position="1"/>
        <end position="155"/>
    </location>
</feature>
<keyword evidence="10" id="KW-1185">Reference proteome</keyword>
<keyword evidence="2" id="KW-0597">Phosphoprotein</keyword>
<name>A5E2D7_LODEL</name>
<gene>
    <name evidence="9" type="ORF">LELG_03774</name>
</gene>
<feature type="compositionally biased region" description="Low complexity" evidence="6">
    <location>
        <begin position="154"/>
        <end position="165"/>
    </location>
</feature>
<feature type="region of interest" description="Disordered" evidence="6">
    <location>
        <begin position="672"/>
        <end position="735"/>
    </location>
</feature>
<dbReference type="OMA" id="GIVQTCI"/>
<feature type="compositionally biased region" description="Polar residues" evidence="6">
    <location>
        <begin position="614"/>
        <end position="624"/>
    </location>
</feature>
<evidence type="ECO:0000259" key="8">
    <source>
        <dbReference type="PROSITE" id="PS51391"/>
    </source>
</evidence>
<dbReference type="GO" id="GO:0005634">
    <property type="term" value="C:nucleus"/>
    <property type="evidence" value="ECO:0007669"/>
    <property type="project" value="UniProtKB-SubCell"/>
</dbReference>
<dbReference type="Proteomes" id="UP000001996">
    <property type="component" value="Unassembled WGS sequence"/>
</dbReference>
<keyword evidence="4" id="KW-0539">Nucleus</keyword>
<dbReference type="InterPro" id="IPR000504">
    <property type="entry name" value="RRM_dom"/>
</dbReference>
<dbReference type="Gene3D" id="3.30.70.330">
    <property type="match status" value="1"/>
</dbReference>
<feature type="region of interest" description="Disordered" evidence="6">
    <location>
        <begin position="373"/>
        <end position="453"/>
    </location>
</feature>
<dbReference type="InterPro" id="IPR012677">
    <property type="entry name" value="Nucleotide-bd_a/b_plait_sf"/>
</dbReference>
<dbReference type="EMBL" id="CH981528">
    <property type="protein sequence ID" value="EDK45595.1"/>
    <property type="molecule type" value="Genomic_DNA"/>
</dbReference>
<reference evidence="9 10" key="1">
    <citation type="journal article" date="2009" name="Nature">
        <title>Evolution of pathogenicity and sexual reproduction in eight Candida genomes.</title>
        <authorList>
            <person name="Butler G."/>
            <person name="Rasmussen M.D."/>
            <person name="Lin M.F."/>
            <person name="Santos M.A."/>
            <person name="Sakthikumar S."/>
            <person name="Munro C.A."/>
            <person name="Rheinbay E."/>
            <person name="Grabherr M."/>
            <person name="Forche A."/>
            <person name="Reedy J.L."/>
            <person name="Agrafioti I."/>
            <person name="Arnaud M.B."/>
            <person name="Bates S."/>
            <person name="Brown A.J."/>
            <person name="Brunke S."/>
            <person name="Costanzo M.C."/>
            <person name="Fitzpatrick D.A."/>
            <person name="de Groot P.W."/>
            <person name="Harris D."/>
            <person name="Hoyer L.L."/>
            <person name="Hube B."/>
            <person name="Klis F.M."/>
            <person name="Kodira C."/>
            <person name="Lennard N."/>
            <person name="Logue M.E."/>
            <person name="Martin R."/>
            <person name="Neiman A.M."/>
            <person name="Nikolaou E."/>
            <person name="Quail M.A."/>
            <person name="Quinn J."/>
            <person name="Santos M.C."/>
            <person name="Schmitzberger F.F."/>
            <person name="Sherlock G."/>
            <person name="Shah P."/>
            <person name="Silverstein K.A."/>
            <person name="Skrzypek M.S."/>
            <person name="Soll D."/>
            <person name="Staggs R."/>
            <person name="Stansfield I."/>
            <person name="Stumpf M.P."/>
            <person name="Sudbery P.E."/>
            <person name="Srikantha T."/>
            <person name="Zeng Q."/>
            <person name="Berman J."/>
            <person name="Berriman M."/>
            <person name="Heitman J."/>
            <person name="Gow N.A."/>
            <person name="Lorenz M.C."/>
            <person name="Birren B.W."/>
            <person name="Kellis M."/>
            <person name="Cuomo C.A."/>
        </authorList>
    </citation>
    <scope>NUCLEOTIDE SEQUENCE [LARGE SCALE GENOMIC DNA]</scope>
    <source>
        <strain evidence="10">ATCC 11503 / BCRC 21390 / CBS 2605 / JCM 1781 / NBRC 1676 / NRRL YB-4239</strain>
    </source>
</reference>
<dbReference type="FunCoup" id="A5E2D7">
    <property type="interactions" value="241"/>
</dbReference>
<dbReference type="Pfam" id="PF04818">
    <property type="entry name" value="CID"/>
    <property type="match status" value="1"/>
</dbReference>
<dbReference type="PROSITE" id="PS51391">
    <property type="entry name" value="CID"/>
    <property type="match status" value="1"/>
</dbReference>
<dbReference type="InterPro" id="IPR048892">
    <property type="entry name" value="Nrd1_Seb1_dom2"/>
</dbReference>
<dbReference type="SUPFAM" id="SSF48464">
    <property type="entry name" value="ENTH/VHS domain"/>
    <property type="match status" value="1"/>
</dbReference>
<evidence type="ECO:0000259" key="7">
    <source>
        <dbReference type="PROSITE" id="PS50102"/>
    </source>
</evidence>
<accession>A5E2D7</accession>
<feature type="region of interest" description="Disordered" evidence="6">
    <location>
        <begin position="605"/>
        <end position="635"/>
    </location>
</feature>
<feature type="compositionally biased region" description="Polar residues" evidence="6">
    <location>
        <begin position="264"/>
        <end position="282"/>
    </location>
</feature>
<feature type="compositionally biased region" description="Low complexity" evidence="6">
    <location>
        <begin position="349"/>
        <end position="360"/>
    </location>
</feature>
<evidence type="ECO:0000313" key="10">
    <source>
        <dbReference type="Proteomes" id="UP000001996"/>
    </source>
</evidence>
<dbReference type="Pfam" id="PF21380">
    <property type="entry name" value="Nrd1-Seb1_dom2"/>
    <property type="match status" value="1"/>
</dbReference>
<dbReference type="KEGG" id="lel:PVL30_004599"/>
<dbReference type="GO" id="GO:0031126">
    <property type="term" value="P:sno(s)RNA 3'-end processing"/>
    <property type="evidence" value="ECO:0007669"/>
    <property type="project" value="UniProtKB-ARBA"/>
</dbReference>
<dbReference type="InParanoid" id="A5E2D7"/>
<feature type="compositionally biased region" description="Low complexity" evidence="6">
    <location>
        <begin position="373"/>
        <end position="427"/>
    </location>
</feature>
<dbReference type="SUPFAM" id="SSF54928">
    <property type="entry name" value="RNA-binding domain, RBD"/>
    <property type="match status" value="1"/>
</dbReference>
<feature type="compositionally biased region" description="Basic and acidic residues" evidence="6">
    <location>
        <begin position="318"/>
        <end position="331"/>
    </location>
</feature>
<sequence length="759" mass="81726">MSMDKFESILKELAALPPPGVSGNRIKALVEISLTDFDKEKESKVIAALYSSCKASPSLNKLGTLYVVDAIARRYKDEALAQGQTIDANAEDGTFASAVYKISELIESILDDAMEYQINPSVRLKILKLLDIWEKHQTFDQATIKRMKDKHFKSTTPPGTPPKTSVEPTRPSSKSEDSSSILLALTSLAQGGAVSNSTNSNADAAASILSSTTTLNPGATGGGSSSSSSISNNNNGDNNNSNNKGDNNAENILSRLSALAGNVHGNNIGHQQPASATANGSVSGPAAQSFGGAPGTGQDVLNMLQQMRGAPAEFSSGRSDHGRFGLREQHQHQQQQGRRNRSRSPVRGARSPPSIRSPPATSSVFALQQNMQNLKQQQQQAAAASASSTSSGTRSQGYQSPSHMYQQPYQQQQQQQQQQHQSLYGQQNRNLHQNPAFASPSDMGGEMNLPGTPHYRPRNVSFDPTLPQGTIKVLSRTLFLGGVPRNMDQRMLTQVLRPFADVQSVVLNSDKKIAFVKVYSRKEAEQVIMSFNKDNSLPLRTRWGVGFGPRDCCNYQNGVSIIPIDRLTEADKTWFVSAQWGGTGGQPMASGMVVDEPDIEIGAGISSKAMSRKMPTNSARNGPKSNRPGEPDDAYARTTLLQPQGPIQMSHGDQPQFNTFQQSSVNPLQNLFGNASANGNGNGNIGSPQTNINPLPQFPGQSGGAQQPYGFQGAPPLAASGYPQIPGMANPADMPPEVAKYFMQALQQQQQQQQQQQHR</sequence>
<evidence type="ECO:0000256" key="3">
    <source>
        <dbReference type="ARBA" id="ARBA00022884"/>
    </source>
</evidence>
<feature type="compositionally biased region" description="Low complexity" evidence="6">
    <location>
        <begin position="225"/>
        <end position="248"/>
    </location>
</feature>
<feature type="region of interest" description="Disordered" evidence="6">
    <location>
        <begin position="215"/>
        <end position="249"/>
    </location>
</feature>
<dbReference type="InterPro" id="IPR006569">
    <property type="entry name" value="CID_dom"/>
</dbReference>
<protein>
    <recommendedName>
        <fullName evidence="11">Protein NRD1</fullName>
    </recommendedName>
</protein>
<dbReference type="GO" id="GO:0010629">
    <property type="term" value="P:negative regulation of gene expression"/>
    <property type="evidence" value="ECO:0007669"/>
    <property type="project" value="UniProtKB-ARBA"/>
</dbReference>
<feature type="region of interest" description="Disordered" evidence="6">
    <location>
        <begin position="311"/>
        <end position="360"/>
    </location>
</feature>
<dbReference type="VEuPathDB" id="FungiDB:LELG_03774"/>
<dbReference type="STRING" id="379508.A5E2D7"/>
<dbReference type="PROSITE" id="PS50102">
    <property type="entry name" value="RRM"/>
    <property type="match status" value="1"/>
</dbReference>
<dbReference type="GeneID" id="5231773"/>
<dbReference type="eggNOG" id="KOG0132">
    <property type="taxonomic scope" value="Eukaryota"/>
</dbReference>
<evidence type="ECO:0008006" key="11">
    <source>
        <dbReference type="Google" id="ProtNLM"/>
    </source>
</evidence>
<dbReference type="SMART" id="SM00582">
    <property type="entry name" value="RPR"/>
    <property type="match status" value="1"/>
</dbReference>
<dbReference type="GO" id="GO:0006369">
    <property type="term" value="P:termination of RNA polymerase II transcription"/>
    <property type="evidence" value="ECO:0007669"/>
    <property type="project" value="UniProtKB-ARBA"/>
</dbReference>
<dbReference type="GO" id="GO:0031124">
    <property type="term" value="P:mRNA 3'-end processing"/>
    <property type="evidence" value="ECO:0007669"/>
    <property type="project" value="UniProtKB-ARBA"/>
</dbReference>
<dbReference type="SMART" id="SM00360">
    <property type="entry name" value="RRM"/>
    <property type="match status" value="1"/>
</dbReference>
<evidence type="ECO:0000256" key="5">
    <source>
        <dbReference type="PROSITE-ProRule" id="PRU00176"/>
    </source>
</evidence>
<organism evidence="9 10">
    <name type="scientific">Lodderomyces elongisporus (strain ATCC 11503 / CBS 2605 / JCM 1781 / NBRC 1676 / NRRL YB-4239)</name>
    <name type="common">Yeast</name>
    <name type="synonym">Saccharomyces elongisporus</name>
    <dbReference type="NCBI Taxonomy" id="379508"/>
    <lineage>
        <taxon>Eukaryota</taxon>
        <taxon>Fungi</taxon>
        <taxon>Dikarya</taxon>
        <taxon>Ascomycota</taxon>
        <taxon>Saccharomycotina</taxon>
        <taxon>Pichiomycetes</taxon>
        <taxon>Debaryomycetaceae</taxon>
        <taxon>Candida/Lodderomyces clade</taxon>
        <taxon>Lodderomyces</taxon>
    </lineage>
</organism>
<dbReference type="AlphaFoldDB" id="A5E2D7"/>
<dbReference type="CDD" id="cd16984">
    <property type="entry name" value="CID_Nrd1_like"/>
    <property type="match status" value="1"/>
</dbReference>
<dbReference type="InterPro" id="IPR035979">
    <property type="entry name" value="RBD_domain_sf"/>
</dbReference>
<evidence type="ECO:0000256" key="1">
    <source>
        <dbReference type="ARBA" id="ARBA00004123"/>
    </source>
</evidence>
<dbReference type="Gene3D" id="1.25.40.90">
    <property type="match status" value="1"/>
</dbReference>
<feature type="region of interest" description="Disordered" evidence="6">
    <location>
        <begin position="263"/>
        <end position="299"/>
    </location>
</feature>
<keyword evidence="3 5" id="KW-0694">RNA-binding</keyword>
<comment type="subcellular location">
    <subcellularLocation>
        <location evidence="1">Nucleus</location>
    </subcellularLocation>
</comment>